<reference evidence="4" key="1">
    <citation type="submission" date="2017-02" db="UniProtKB">
        <authorList>
            <consortium name="WormBaseParasite"/>
        </authorList>
    </citation>
    <scope>IDENTIFICATION</scope>
</reference>
<dbReference type="Proteomes" id="UP000278627">
    <property type="component" value="Unassembled WGS sequence"/>
</dbReference>
<organism evidence="4">
    <name type="scientific">Brugia pahangi</name>
    <name type="common">Filarial nematode worm</name>
    <dbReference type="NCBI Taxonomy" id="6280"/>
    <lineage>
        <taxon>Eukaryota</taxon>
        <taxon>Metazoa</taxon>
        <taxon>Ecdysozoa</taxon>
        <taxon>Nematoda</taxon>
        <taxon>Chromadorea</taxon>
        <taxon>Rhabditida</taxon>
        <taxon>Spirurina</taxon>
        <taxon>Spiruromorpha</taxon>
        <taxon>Filarioidea</taxon>
        <taxon>Onchocercidae</taxon>
        <taxon>Brugia</taxon>
    </lineage>
</organism>
<evidence type="ECO:0000313" key="2">
    <source>
        <dbReference type="EMBL" id="VDN87131.1"/>
    </source>
</evidence>
<accession>A0A0N4TCP4</accession>
<evidence type="ECO:0000313" key="3">
    <source>
        <dbReference type="Proteomes" id="UP000278627"/>
    </source>
</evidence>
<dbReference type="EMBL" id="UZAD01004819">
    <property type="protein sequence ID" value="VDN87131.1"/>
    <property type="molecule type" value="Genomic_DNA"/>
</dbReference>
<feature type="transmembrane region" description="Helical" evidence="1">
    <location>
        <begin position="7"/>
        <end position="33"/>
    </location>
</feature>
<name>A0A0N4TCP4_BRUPA</name>
<keyword evidence="1" id="KW-1133">Transmembrane helix</keyword>
<protein>
    <submittedName>
        <fullName evidence="2 4">Uncharacterized protein</fullName>
    </submittedName>
</protein>
<keyword evidence="1" id="KW-0472">Membrane</keyword>
<keyword evidence="1" id="KW-0812">Transmembrane</keyword>
<evidence type="ECO:0000256" key="1">
    <source>
        <dbReference type="SAM" id="Phobius"/>
    </source>
</evidence>
<keyword evidence="3" id="KW-1185">Reference proteome</keyword>
<gene>
    <name evidence="2" type="ORF">BPAG_LOCUS5945</name>
</gene>
<dbReference type="AlphaFoldDB" id="A0A0N4TCP4"/>
<sequence>MIYIKDIIIMIHLLLIFLIIIIIIIIIMEIMILHMSIVMDMDPVYGIIRQNMMFGVNGVMDGSMD</sequence>
<dbReference type="WBParaSite" id="BPAG_0000598201-mRNA-1">
    <property type="protein sequence ID" value="BPAG_0000598201-mRNA-1"/>
    <property type="gene ID" value="BPAG_0000598201"/>
</dbReference>
<reference evidence="2 3" key="2">
    <citation type="submission" date="2018-11" db="EMBL/GenBank/DDBJ databases">
        <authorList>
            <consortium name="Pathogen Informatics"/>
        </authorList>
    </citation>
    <scope>NUCLEOTIDE SEQUENCE [LARGE SCALE GENOMIC DNA]</scope>
</reference>
<proteinExistence type="predicted"/>
<evidence type="ECO:0000313" key="4">
    <source>
        <dbReference type="WBParaSite" id="BPAG_0000598201-mRNA-1"/>
    </source>
</evidence>